<evidence type="ECO:0000259" key="1">
    <source>
        <dbReference type="Pfam" id="PF13731"/>
    </source>
</evidence>
<dbReference type="EMBL" id="MIEK01000023">
    <property type="protein sequence ID" value="OEH82311.1"/>
    <property type="molecule type" value="Genomic_DNA"/>
</dbReference>
<reference evidence="2 3" key="1">
    <citation type="submission" date="2016-09" db="EMBL/GenBank/DDBJ databases">
        <authorList>
            <person name="Capua I."/>
            <person name="De Benedictis P."/>
            <person name="Joannis T."/>
            <person name="Lombin L.H."/>
            <person name="Cattoli G."/>
        </authorList>
    </citation>
    <scope>NUCLEOTIDE SEQUENCE [LARGE SCALE GENOMIC DNA]</scope>
    <source>
        <strain evidence="2 3">LMG 25899</strain>
    </source>
</reference>
<name>A0A1E5KWR4_9ENTE</name>
<gene>
    <name evidence="2" type="ORF">BCR26_02440</name>
</gene>
<protein>
    <recommendedName>
        <fullName evidence="1">WxL domain-containing protein</fullName>
    </recommendedName>
</protein>
<keyword evidence="3" id="KW-1185">Reference proteome</keyword>
<organism evidence="2 3">
    <name type="scientific">Enterococcus rivorum</name>
    <dbReference type="NCBI Taxonomy" id="762845"/>
    <lineage>
        <taxon>Bacteria</taxon>
        <taxon>Bacillati</taxon>
        <taxon>Bacillota</taxon>
        <taxon>Bacilli</taxon>
        <taxon>Lactobacillales</taxon>
        <taxon>Enterococcaceae</taxon>
        <taxon>Enterococcus</taxon>
    </lineage>
</organism>
<accession>A0A1E5KWR4</accession>
<dbReference type="Proteomes" id="UP000095256">
    <property type="component" value="Unassembled WGS sequence"/>
</dbReference>
<dbReference type="Pfam" id="PF13731">
    <property type="entry name" value="WxL"/>
    <property type="match status" value="1"/>
</dbReference>
<sequence>MKRMKKLAMIGVFSLAIIPTEIVKATAITSDGEATFVPTQDVISTIKPGTDDTITIQGSSNNTVTVSDVHLLHVPDFKFGKNETSVMSKDYNVLYEQYKKIGSEDIYTIPQFIQVADMSGKQGTKWKVTVEQADLFTESGGHKLKNSRIKINNQTLINNVNQTNVSNLISGIALTETDSITIPIKDKDSGALSVITSKGGETDNTTTNGTISSVVLKDAYKESDYGKENSPHLIDRNDDVFLSVPKSDGVQAKVYKTTLNWDLTIEP</sequence>
<dbReference type="InterPro" id="IPR027994">
    <property type="entry name" value="WxL_dom"/>
</dbReference>
<dbReference type="AlphaFoldDB" id="A0A1E5KWR4"/>
<proteinExistence type="predicted"/>
<evidence type="ECO:0000313" key="2">
    <source>
        <dbReference type="EMBL" id="OEH82311.1"/>
    </source>
</evidence>
<evidence type="ECO:0000313" key="3">
    <source>
        <dbReference type="Proteomes" id="UP000095256"/>
    </source>
</evidence>
<dbReference type="RefSeq" id="WP_069698587.1">
    <property type="nucleotide sequence ID" value="NZ_JAGGMA010000001.1"/>
</dbReference>
<comment type="caution">
    <text evidence="2">The sequence shown here is derived from an EMBL/GenBank/DDBJ whole genome shotgun (WGS) entry which is preliminary data.</text>
</comment>
<dbReference type="OrthoDB" id="2180575at2"/>
<feature type="domain" description="WxL" evidence="1">
    <location>
        <begin position="26"/>
        <end position="265"/>
    </location>
</feature>
<dbReference type="STRING" id="762845.BCR26_02440"/>